<proteinExistence type="predicted"/>
<organism evidence="2 3">
    <name type="scientific">Rhinolophus ferrumequinum</name>
    <name type="common">Greater horseshoe bat</name>
    <dbReference type="NCBI Taxonomy" id="59479"/>
    <lineage>
        <taxon>Eukaryota</taxon>
        <taxon>Metazoa</taxon>
        <taxon>Chordata</taxon>
        <taxon>Craniata</taxon>
        <taxon>Vertebrata</taxon>
        <taxon>Euteleostomi</taxon>
        <taxon>Mammalia</taxon>
        <taxon>Eutheria</taxon>
        <taxon>Laurasiatheria</taxon>
        <taxon>Chiroptera</taxon>
        <taxon>Yinpterochiroptera</taxon>
        <taxon>Rhinolophoidea</taxon>
        <taxon>Rhinolophidae</taxon>
        <taxon>Rhinolophinae</taxon>
        <taxon>Rhinolophus</taxon>
    </lineage>
</organism>
<evidence type="ECO:0000256" key="1">
    <source>
        <dbReference type="SAM" id="MobiDB-lite"/>
    </source>
</evidence>
<dbReference type="AlphaFoldDB" id="A0A7J7W7Q6"/>
<reference evidence="2 3" key="1">
    <citation type="journal article" date="2020" name="Nature">
        <title>Six reference-quality genomes reveal evolution of bat adaptations.</title>
        <authorList>
            <person name="Jebb D."/>
            <person name="Huang Z."/>
            <person name="Pippel M."/>
            <person name="Hughes G.M."/>
            <person name="Lavrichenko K."/>
            <person name="Devanna P."/>
            <person name="Winkler S."/>
            <person name="Jermiin L.S."/>
            <person name="Skirmuntt E.C."/>
            <person name="Katzourakis A."/>
            <person name="Burkitt-Gray L."/>
            <person name="Ray D.A."/>
            <person name="Sullivan K.A.M."/>
            <person name="Roscito J.G."/>
            <person name="Kirilenko B.M."/>
            <person name="Davalos L.M."/>
            <person name="Corthals A.P."/>
            <person name="Power M.L."/>
            <person name="Jones G."/>
            <person name="Ransome R.D."/>
            <person name="Dechmann D.K.N."/>
            <person name="Locatelli A.G."/>
            <person name="Puechmaille S.J."/>
            <person name="Fedrigo O."/>
            <person name="Jarvis E.D."/>
            <person name="Hiller M."/>
            <person name="Vernes S.C."/>
            <person name="Myers E.W."/>
            <person name="Teeling E.C."/>
        </authorList>
    </citation>
    <scope>NUCLEOTIDE SEQUENCE [LARGE SCALE GENOMIC DNA]</scope>
    <source>
        <strain evidence="2">MRhiFer1</strain>
        <tissue evidence="2">Lung</tissue>
    </source>
</reference>
<evidence type="ECO:0000313" key="2">
    <source>
        <dbReference type="EMBL" id="KAF6333449.1"/>
    </source>
</evidence>
<evidence type="ECO:0000313" key="3">
    <source>
        <dbReference type="Proteomes" id="UP000585614"/>
    </source>
</evidence>
<feature type="region of interest" description="Disordered" evidence="1">
    <location>
        <begin position="83"/>
        <end position="138"/>
    </location>
</feature>
<feature type="compositionally biased region" description="Polar residues" evidence="1">
    <location>
        <begin position="88"/>
        <end position="97"/>
    </location>
</feature>
<comment type="caution">
    <text evidence="2">The sequence shown here is derived from an EMBL/GenBank/DDBJ whole genome shotgun (WGS) entry which is preliminary data.</text>
</comment>
<dbReference type="Proteomes" id="UP000585614">
    <property type="component" value="Unassembled WGS sequence"/>
</dbReference>
<name>A0A7J7W7Q6_RHIFE</name>
<accession>A0A7J7W7Q6</accession>
<gene>
    <name evidence="2" type="ORF">mRhiFer1_008201</name>
</gene>
<protein>
    <submittedName>
        <fullName evidence="2">Uncharacterized protein</fullName>
    </submittedName>
</protein>
<dbReference type="EMBL" id="JACAGC010000011">
    <property type="protein sequence ID" value="KAF6333449.1"/>
    <property type="molecule type" value="Genomic_DNA"/>
</dbReference>
<sequence>MAWNHDIGELPPPKTLEIKSAGITLGSSPSGSPLLHCYDSHRPGAPFLLVPSDRHDEHYSNKPRSMKHFGNFQLVRSLRAHPRVHSVPTLSTSQQHQPIPPRVSAGRAFPPRLPTIPTPTATSATFPGLPDYQKQGFK</sequence>
<feature type="compositionally biased region" description="Low complexity" evidence="1">
    <location>
        <begin position="118"/>
        <end position="127"/>
    </location>
</feature>